<accession>A0AAQ4FNW2</accession>
<comment type="caution">
    <text evidence="2">The sequence shown here is derived from an EMBL/GenBank/DDBJ whole genome shotgun (WGS) entry which is preliminary data.</text>
</comment>
<protein>
    <submittedName>
        <fullName evidence="2">Uncharacterized protein</fullName>
    </submittedName>
</protein>
<sequence>MDRLCGNCTRGRRSTESFPTSGKPTDRLVFLASDACRATACHRLCCICHRVHEFFVRPVTHELGTENR</sequence>
<evidence type="ECO:0000313" key="2">
    <source>
        <dbReference type="EMBL" id="KAK8788132.1"/>
    </source>
</evidence>
<feature type="region of interest" description="Disordered" evidence="1">
    <location>
        <begin position="1"/>
        <end position="23"/>
    </location>
</feature>
<reference evidence="2 3" key="1">
    <citation type="journal article" date="2023" name="Arcadia Sci">
        <title>De novo assembly of a long-read Amblyomma americanum tick genome.</title>
        <authorList>
            <person name="Chou S."/>
            <person name="Poskanzer K.E."/>
            <person name="Rollins M."/>
            <person name="Thuy-Boun P.S."/>
        </authorList>
    </citation>
    <scope>NUCLEOTIDE SEQUENCE [LARGE SCALE GENOMIC DNA]</scope>
    <source>
        <strain evidence="2">F_SG_1</strain>
        <tissue evidence="2">Salivary glands</tissue>
    </source>
</reference>
<evidence type="ECO:0000256" key="1">
    <source>
        <dbReference type="SAM" id="MobiDB-lite"/>
    </source>
</evidence>
<gene>
    <name evidence="2" type="ORF">V5799_022091</name>
</gene>
<keyword evidence="3" id="KW-1185">Reference proteome</keyword>
<proteinExistence type="predicted"/>
<evidence type="ECO:0000313" key="3">
    <source>
        <dbReference type="Proteomes" id="UP001321473"/>
    </source>
</evidence>
<dbReference type="EMBL" id="JARKHS020001123">
    <property type="protein sequence ID" value="KAK8788132.1"/>
    <property type="molecule type" value="Genomic_DNA"/>
</dbReference>
<name>A0AAQ4FNW2_AMBAM</name>
<dbReference type="Proteomes" id="UP001321473">
    <property type="component" value="Unassembled WGS sequence"/>
</dbReference>
<dbReference type="AlphaFoldDB" id="A0AAQ4FNW2"/>
<organism evidence="2 3">
    <name type="scientific">Amblyomma americanum</name>
    <name type="common">Lone star tick</name>
    <dbReference type="NCBI Taxonomy" id="6943"/>
    <lineage>
        <taxon>Eukaryota</taxon>
        <taxon>Metazoa</taxon>
        <taxon>Ecdysozoa</taxon>
        <taxon>Arthropoda</taxon>
        <taxon>Chelicerata</taxon>
        <taxon>Arachnida</taxon>
        <taxon>Acari</taxon>
        <taxon>Parasitiformes</taxon>
        <taxon>Ixodida</taxon>
        <taxon>Ixodoidea</taxon>
        <taxon>Ixodidae</taxon>
        <taxon>Amblyomminae</taxon>
        <taxon>Amblyomma</taxon>
    </lineage>
</organism>